<dbReference type="Proteomes" id="UP000285793">
    <property type="component" value="Unassembled WGS sequence"/>
</dbReference>
<dbReference type="Pfam" id="PF07791">
    <property type="entry name" value="Imm11"/>
    <property type="match status" value="1"/>
</dbReference>
<sequence length="197" mass="23052">MTLDNSRFFVINFKPSGEGLSHYIDKEYTPELPAFNIHDGLPKLNEFRNRYTLKTTVDNLAGDYYPLDDLASNEMLSLCSELNVEYFNVPLKIQLSNRMGLSKNYNLFYLKKYISIIDKDKSEYEVDDFITDDEKIYFSKIDRFVVKEGVNDHLFFCPDVGKPVCSLDFKERFTKQGLVGVDFIAIDSNYKYDEWDN</sequence>
<accession>A0A423XQ01</accession>
<organism evidence="2 3">
    <name type="scientific">Cronobacter malonaticus</name>
    <dbReference type="NCBI Taxonomy" id="413503"/>
    <lineage>
        <taxon>Bacteria</taxon>
        <taxon>Pseudomonadati</taxon>
        <taxon>Pseudomonadota</taxon>
        <taxon>Gammaproteobacteria</taxon>
        <taxon>Enterobacterales</taxon>
        <taxon>Enterobacteriaceae</taxon>
        <taxon>Cronobacter</taxon>
    </lineage>
</organism>
<reference evidence="2 3" key="1">
    <citation type="journal article" date="2018" name="Front. Microbiol.">
        <title>An Investigation of an Acute Gastroenteritis Outbreak: Cronobacter sakazakii, a Potential Cause of Food-Borne Illness.</title>
        <authorList>
            <person name="Yong W."/>
            <person name="Guo B."/>
            <person name="Shi X."/>
            <person name="Cheng T."/>
            <person name="Chen M."/>
            <person name="Jiang X."/>
            <person name="Ye Y."/>
            <person name="Wang J."/>
            <person name="Xie G."/>
            <person name="Ding J."/>
        </authorList>
    </citation>
    <scope>NUCLEOTIDE SEQUENCE [LARGE SCALE GENOMIC DNA]</scope>
    <source>
        <strain evidence="2 3">S1</strain>
    </source>
</reference>
<evidence type="ECO:0000313" key="2">
    <source>
        <dbReference type="EMBL" id="ROW54549.1"/>
    </source>
</evidence>
<evidence type="ECO:0000259" key="1">
    <source>
        <dbReference type="Pfam" id="PF07791"/>
    </source>
</evidence>
<dbReference type="AlphaFoldDB" id="A0A423XQ01"/>
<name>A0A423XQ01_9ENTR</name>
<protein>
    <recommendedName>
        <fullName evidence="1">Immunity MXAN-0049 protein domain-containing protein</fullName>
    </recommendedName>
</protein>
<comment type="caution">
    <text evidence="2">The sequence shown here is derived from an EMBL/GenBank/DDBJ whole genome shotgun (WGS) entry which is preliminary data.</text>
</comment>
<dbReference type="RefSeq" id="WP_123949147.1">
    <property type="nucleotide sequence ID" value="NZ_PQJL01000116.1"/>
</dbReference>
<gene>
    <name evidence="2" type="ORF">C3E80_21505</name>
</gene>
<proteinExistence type="predicted"/>
<dbReference type="EMBL" id="PQJL01000116">
    <property type="protein sequence ID" value="ROW54549.1"/>
    <property type="molecule type" value="Genomic_DNA"/>
</dbReference>
<feature type="domain" description="Immunity MXAN-0049 protein" evidence="1">
    <location>
        <begin position="19"/>
        <end position="186"/>
    </location>
</feature>
<dbReference type="InterPro" id="IPR012433">
    <property type="entry name" value="Imm11"/>
</dbReference>
<evidence type="ECO:0000313" key="3">
    <source>
        <dbReference type="Proteomes" id="UP000285793"/>
    </source>
</evidence>